<proteinExistence type="predicted"/>
<evidence type="ECO:0000259" key="1">
    <source>
        <dbReference type="Pfam" id="PF07693"/>
    </source>
</evidence>
<sequence length="651" mass="71458">MVHTSIEHRRVSCRGVLISGCQEPYAQQASCLVDWCSRLLKMTVVADACASMLTQAKGEPISIGVSGGWGAGKSSLVKMIAARLEAPSVSAPDEGNKSGNTFVVLTFNPWLYQDFESARSALLQIVGDEIVRLAQENATIADKASELWRRINLLRIAQLSGGAALTLTTGIPVGALGKTFDTIAGLFPSTEKTGEMEVDYEGITAATDGLLKPKEPFSMPAHIQAFRDTLESLLAELEITLVIFVDDLDRCLPQTAISTLESIRLLLFIRRCAFVVAADNDFIKSAVKVHFDGAGISSDVATNYLDKLIQVPLHVPRLGLNEAKAYLVLLLLERETNAGTFTRDQFESALKLIPERLRNSWRGDTINQEFLYELVGTDDTFRSLMNLAEGLASLLHRSSAVNANPRLMKRFLNTVYLREALSAPQGIKLDIAALAKWHLIERCDEALAEALAGQVHSDNDGRLQILAEAENAAASKGQLPEPFKDNAFTRQWLQLPPALGTEDLRPLLHLSRDSGTRDFGDDNMMPDSRKLRDALKTATSSHQSLTDLMRKVGPDQTELAMLKAWQSCSTTRTWKRNNEILMLIECCKAFPVIGKKAASLLEQAPLKQVGPGIIPTLGAQAWASVVLERWSETNELTTPTKNAILNLNTRR</sequence>
<feature type="domain" description="KAP NTPase" evidence="1">
    <location>
        <begin position="44"/>
        <end position="420"/>
    </location>
</feature>
<accession>L9U601</accession>
<dbReference type="Gene3D" id="3.40.50.300">
    <property type="entry name" value="P-loop containing nucleotide triphosphate hydrolases"/>
    <property type="match status" value="1"/>
</dbReference>
<dbReference type="PANTHER" id="PTHR22674">
    <property type="entry name" value="NTPASE, KAP FAMILY P-LOOP DOMAIN-CONTAINING 1"/>
    <property type="match status" value="1"/>
</dbReference>
<gene>
    <name evidence="2" type="ORF">HALTITAN_3096</name>
</gene>
<comment type="caution">
    <text evidence="2">The sequence shown here is derived from an EMBL/GenBank/DDBJ whole genome shotgun (WGS) entry which is preliminary data.</text>
</comment>
<dbReference type="PATRIC" id="fig|1204738.3.peg.4642"/>
<dbReference type="InterPro" id="IPR027417">
    <property type="entry name" value="P-loop_NTPase"/>
</dbReference>
<dbReference type="InterPro" id="IPR052754">
    <property type="entry name" value="NTPase_KAP_P-loop"/>
</dbReference>
<dbReference type="InterPro" id="IPR011646">
    <property type="entry name" value="KAP_P-loop"/>
</dbReference>
<dbReference type="Proteomes" id="UP000011651">
    <property type="component" value="Unassembled WGS sequence"/>
</dbReference>
<organism evidence="2 3">
    <name type="scientific">Vreelandella titanicae BH1</name>
    <dbReference type="NCBI Taxonomy" id="1204738"/>
    <lineage>
        <taxon>Bacteria</taxon>
        <taxon>Pseudomonadati</taxon>
        <taxon>Pseudomonadota</taxon>
        <taxon>Gammaproteobacteria</taxon>
        <taxon>Oceanospirillales</taxon>
        <taxon>Halomonadaceae</taxon>
        <taxon>Vreelandella</taxon>
    </lineage>
</organism>
<dbReference type="Pfam" id="PF07693">
    <property type="entry name" value="KAP_NTPase"/>
    <property type="match status" value="1"/>
</dbReference>
<protein>
    <submittedName>
        <fullName evidence="2">KAP P-loop</fullName>
    </submittedName>
</protein>
<evidence type="ECO:0000313" key="2">
    <source>
        <dbReference type="EMBL" id="ELY20242.1"/>
    </source>
</evidence>
<dbReference type="PANTHER" id="PTHR22674:SF6">
    <property type="entry name" value="NTPASE KAP FAMILY P-LOOP DOMAIN-CONTAINING PROTEIN 1"/>
    <property type="match status" value="1"/>
</dbReference>
<dbReference type="AlphaFoldDB" id="L9U601"/>
<dbReference type="SUPFAM" id="SSF52540">
    <property type="entry name" value="P-loop containing nucleoside triphosphate hydrolases"/>
    <property type="match status" value="1"/>
</dbReference>
<dbReference type="EMBL" id="AOPO01000023">
    <property type="protein sequence ID" value="ELY20242.1"/>
    <property type="molecule type" value="Genomic_DNA"/>
</dbReference>
<reference evidence="2 3" key="1">
    <citation type="journal article" date="2013" name="Genome Announc.">
        <title>Draft Genome of the Marine Gammaproteobacterium Halomonas titanicae.</title>
        <authorList>
            <person name="Sanchez-Porro C."/>
            <person name="de la Haba R.R."/>
            <person name="Cruz-Hernandez N."/>
            <person name="Gonzalez J.M."/>
            <person name="Reyes-Guirao C."/>
            <person name="Navarro-Sampedro L."/>
            <person name="Carballo M."/>
            <person name="Ventosa A."/>
        </authorList>
    </citation>
    <scope>NUCLEOTIDE SEQUENCE [LARGE SCALE GENOMIC DNA]</scope>
    <source>
        <strain evidence="2 3">BH1</strain>
    </source>
</reference>
<evidence type="ECO:0000313" key="3">
    <source>
        <dbReference type="Proteomes" id="UP000011651"/>
    </source>
</evidence>
<name>L9U601_9GAMM</name>